<keyword evidence="3" id="KW-1185">Reference proteome</keyword>
<evidence type="ECO:0000256" key="1">
    <source>
        <dbReference type="SAM" id="Phobius"/>
    </source>
</evidence>
<dbReference type="Proteomes" id="UP000198131">
    <property type="component" value="Unassembled WGS sequence"/>
</dbReference>
<keyword evidence="1" id="KW-0472">Membrane</keyword>
<evidence type="ECO:0000313" key="2">
    <source>
        <dbReference type="EMBL" id="SNC64534.1"/>
    </source>
</evidence>
<evidence type="ECO:0000313" key="3">
    <source>
        <dbReference type="Proteomes" id="UP000198131"/>
    </source>
</evidence>
<protein>
    <submittedName>
        <fullName evidence="2">Uncharacterized protein</fullName>
    </submittedName>
</protein>
<dbReference type="EMBL" id="FYEW01000001">
    <property type="protein sequence ID" value="SNC64534.1"/>
    <property type="molecule type" value="Genomic_DNA"/>
</dbReference>
<dbReference type="RefSeq" id="WP_088842369.1">
    <property type="nucleotide sequence ID" value="NZ_FYEW01000001.1"/>
</dbReference>
<dbReference type="OrthoDB" id="886697at2"/>
<sequence>MDFSKLYRLNALNSFQYIALVGVVMSAGAQLVINLLNQPEPKGYNWLYLCWFVLYVLGSLLNLFGKPNDGHHHHHH</sequence>
<name>A0A212TFB3_9BACT</name>
<gene>
    <name evidence="2" type="ORF">SAMN06265337_1099</name>
</gene>
<dbReference type="AlphaFoldDB" id="A0A212TFB3"/>
<feature type="transmembrane region" description="Helical" evidence="1">
    <location>
        <begin position="12"/>
        <end position="33"/>
    </location>
</feature>
<feature type="transmembrane region" description="Helical" evidence="1">
    <location>
        <begin position="45"/>
        <end position="64"/>
    </location>
</feature>
<organism evidence="2 3">
    <name type="scientific">Hymenobacter gelipurpurascens</name>
    <dbReference type="NCBI Taxonomy" id="89968"/>
    <lineage>
        <taxon>Bacteria</taxon>
        <taxon>Pseudomonadati</taxon>
        <taxon>Bacteroidota</taxon>
        <taxon>Cytophagia</taxon>
        <taxon>Cytophagales</taxon>
        <taxon>Hymenobacteraceae</taxon>
        <taxon>Hymenobacter</taxon>
    </lineage>
</organism>
<keyword evidence="1" id="KW-1133">Transmembrane helix</keyword>
<reference evidence="3" key="1">
    <citation type="submission" date="2017-06" db="EMBL/GenBank/DDBJ databases">
        <authorList>
            <person name="Varghese N."/>
            <person name="Submissions S."/>
        </authorList>
    </citation>
    <scope>NUCLEOTIDE SEQUENCE [LARGE SCALE GENOMIC DNA]</scope>
    <source>
        <strain evidence="3">DSM 11116</strain>
    </source>
</reference>
<keyword evidence="1" id="KW-0812">Transmembrane</keyword>
<proteinExistence type="predicted"/>
<accession>A0A212TFB3</accession>